<keyword evidence="2" id="KW-1185">Reference proteome</keyword>
<sequence>MSDALEKMLAGELTTIVPSQVGQFAEFIVSRLKQRPLGVLFYGSVLRKVDPEGILDFYVITDRPASLNGNHLASWANQLLPPNVYYMEHEVGGRVMRAKVAFLSSRQFRKRSTIFSVDTTIWARFCQPVRLVWVRDSVSADQILQSVRQCVVTASCWAALLGPEKGRAADYWHHLFACTYEVELRVEKKGRSYNLLQGKEDRYAVMLKEAWLQASLWYRKEGDLLHPELTATAKSKARKNWQTIKSCGKPLNVIRLIKAAFTFRDGVSYLLWKIRRHTGKEIQVSAFERKHPILTLPLFLWRARHVRDSRQ</sequence>
<dbReference type="RefSeq" id="WP_182040672.1">
    <property type="nucleotide sequence ID" value="NZ_PDLY01000002.1"/>
</dbReference>
<evidence type="ECO:0000313" key="2">
    <source>
        <dbReference type="Proteomes" id="UP000765338"/>
    </source>
</evidence>
<dbReference type="Proteomes" id="UP000765338">
    <property type="component" value="Unassembled WGS sequence"/>
</dbReference>
<evidence type="ECO:0000313" key="1">
    <source>
        <dbReference type="EMBL" id="MBA5727055.1"/>
    </source>
</evidence>
<organism evidence="1 2">
    <name type="scientific">Bombella mellum</name>
    <dbReference type="NCBI Taxonomy" id="2039288"/>
    <lineage>
        <taxon>Bacteria</taxon>
        <taxon>Pseudomonadati</taxon>
        <taxon>Pseudomonadota</taxon>
        <taxon>Alphaproteobacteria</taxon>
        <taxon>Acetobacterales</taxon>
        <taxon>Acetobacteraceae</taxon>
        <taxon>Bombella</taxon>
    </lineage>
</organism>
<comment type="caution">
    <text evidence="1">The sequence shown here is derived from an EMBL/GenBank/DDBJ whole genome shotgun (WGS) entry which is preliminary data.</text>
</comment>
<gene>
    <name evidence="1" type="ORF">CPA56_03490</name>
</gene>
<protein>
    <recommendedName>
        <fullName evidence="3">Phosphatidate cytidylyltransferase</fullName>
    </recommendedName>
</protein>
<reference evidence="1 2" key="1">
    <citation type="submission" date="2017-10" db="EMBL/GenBank/DDBJ databases">
        <authorList>
            <person name="Jakob F."/>
        </authorList>
    </citation>
    <scope>NUCLEOTIDE SEQUENCE [LARGE SCALE GENOMIC DNA]</scope>
    <source>
        <strain evidence="1 2">TMW 2.1889</strain>
    </source>
</reference>
<accession>A0ABR5ZRX4</accession>
<evidence type="ECO:0008006" key="3">
    <source>
        <dbReference type="Google" id="ProtNLM"/>
    </source>
</evidence>
<name>A0ABR5ZRX4_9PROT</name>
<proteinExistence type="predicted"/>
<dbReference type="EMBL" id="PDLY01000002">
    <property type="protein sequence ID" value="MBA5727055.1"/>
    <property type="molecule type" value="Genomic_DNA"/>
</dbReference>